<evidence type="ECO:0000313" key="4">
    <source>
        <dbReference type="Proteomes" id="UP000732858"/>
    </source>
</evidence>
<feature type="transmembrane region" description="Helical" evidence="1">
    <location>
        <begin position="129"/>
        <end position="154"/>
    </location>
</feature>
<feature type="transmembrane region" description="Helical" evidence="1">
    <location>
        <begin position="62"/>
        <end position="84"/>
    </location>
</feature>
<proteinExistence type="predicted"/>
<comment type="caution">
    <text evidence="3">The sequence shown here is derived from an EMBL/GenBank/DDBJ whole genome shotgun (WGS) entry which is preliminary data.</text>
</comment>
<accession>A0A949T9W9</accession>
<dbReference type="OrthoDB" id="6994538at2"/>
<reference evidence="3 5" key="1">
    <citation type="journal article" date="2021" name="Mol. Ecol.">
        <title>Polar bear-adapted Ursidibacter maritimus are remarkably conserved after generations in captivity.</title>
        <authorList>
            <person name="Espinosa-Gongora C."/>
            <person name="Hansen M.J."/>
            <person name="Bertelsen M.F."/>
            <person name="Bojesen A.M."/>
        </authorList>
    </citation>
    <scope>NUCLEOTIDE SEQUENCE</scope>
    <source>
        <strain evidence="3">Pb43105x</strain>
        <strain evidence="2 5">Pb43106</strain>
    </source>
</reference>
<dbReference type="EMBL" id="JABUMC010000017">
    <property type="protein sequence ID" value="MBV6547208.1"/>
    <property type="molecule type" value="Genomic_DNA"/>
</dbReference>
<dbReference type="GeneID" id="65548119"/>
<dbReference type="RefSeq" id="WP_157402336.1">
    <property type="nucleotide sequence ID" value="NZ_JABULY010000002.1"/>
</dbReference>
<keyword evidence="5" id="KW-1185">Reference proteome</keyword>
<feature type="transmembrane region" description="Helical" evidence="1">
    <location>
        <begin position="90"/>
        <end position="108"/>
    </location>
</feature>
<keyword evidence="1" id="KW-0472">Membrane</keyword>
<organism evidence="3 4">
    <name type="scientific">Ursidibacter maritimus</name>
    <dbReference type="NCBI Taxonomy" id="1331689"/>
    <lineage>
        <taxon>Bacteria</taxon>
        <taxon>Pseudomonadati</taxon>
        <taxon>Pseudomonadota</taxon>
        <taxon>Gammaproteobacteria</taxon>
        <taxon>Pasteurellales</taxon>
        <taxon>Pasteurellaceae</taxon>
        <taxon>Ursidibacter</taxon>
    </lineage>
</organism>
<dbReference type="Proteomes" id="UP001196379">
    <property type="component" value="Unassembled WGS sequence"/>
</dbReference>
<keyword evidence="1" id="KW-0812">Transmembrane</keyword>
<dbReference type="AlphaFoldDB" id="A0A949T9W9"/>
<evidence type="ECO:0000313" key="3">
    <source>
        <dbReference type="EMBL" id="MBV6547208.1"/>
    </source>
</evidence>
<dbReference type="Proteomes" id="UP000732858">
    <property type="component" value="Unassembled WGS sequence"/>
</dbReference>
<evidence type="ECO:0000256" key="1">
    <source>
        <dbReference type="SAM" id="Phobius"/>
    </source>
</evidence>
<sequence length="165" mass="18625">MENFVKDYQLNINLAIIIVLILTVPNVAMTEFQINISQFIDDYLFGDIGLVSLDRPFMSKVIANYIIISAILSGVLCSFINNFFEGEFSFGGVLILLVFFIIALYWSVLSNHIVIPPEKPYIRIAKNSLVFYGICVAGCFCFLSIGITTIIYLLKKTKSFIELIK</sequence>
<keyword evidence="1" id="KW-1133">Transmembrane helix</keyword>
<feature type="transmembrane region" description="Helical" evidence="1">
    <location>
        <begin position="12"/>
        <end position="29"/>
    </location>
</feature>
<gene>
    <name evidence="2" type="ORF">HT657_05590</name>
    <name evidence="3" type="ORF">HT672_07960</name>
</gene>
<evidence type="ECO:0000313" key="2">
    <source>
        <dbReference type="EMBL" id="MBV6531609.1"/>
    </source>
</evidence>
<dbReference type="EMBL" id="JABULY010000002">
    <property type="protein sequence ID" value="MBV6531609.1"/>
    <property type="molecule type" value="Genomic_DNA"/>
</dbReference>
<protein>
    <submittedName>
        <fullName evidence="3">Uncharacterized protein</fullName>
    </submittedName>
</protein>
<evidence type="ECO:0000313" key="5">
    <source>
        <dbReference type="Proteomes" id="UP001196379"/>
    </source>
</evidence>
<name>A0A949T9W9_9PAST</name>